<dbReference type="CDD" id="cd12121">
    <property type="entry name" value="MARK_C_like"/>
    <property type="match status" value="1"/>
</dbReference>
<keyword evidence="4" id="KW-0808">Transferase</keyword>
<dbReference type="InterPro" id="IPR011009">
    <property type="entry name" value="Kinase-like_dom_sf"/>
</dbReference>
<dbReference type="PROSITE" id="PS00108">
    <property type="entry name" value="PROTEIN_KINASE_ST"/>
    <property type="match status" value="1"/>
</dbReference>
<evidence type="ECO:0000256" key="11">
    <source>
        <dbReference type="SAM" id="MobiDB-lite"/>
    </source>
</evidence>
<evidence type="ECO:0000256" key="5">
    <source>
        <dbReference type="ARBA" id="ARBA00022741"/>
    </source>
</evidence>
<dbReference type="GO" id="GO:0106310">
    <property type="term" value="F:protein serine kinase activity"/>
    <property type="evidence" value="ECO:0007669"/>
    <property type="project" value="RHEA"/>
</dbReference>
<proteinExistence type="inferred from homology"/>
<dbReference type="FunCoup" id="A0A163JMG0">
    <property type="interactions" value="211"/>
</dbReference>
<evidence type="ECO:0000256" key="6">
    <source>
        <dbReference type="ARBA" id="ARBA00022777"/>
    </source>
</evidence>
<comment type="similarity">
    <text evidence="1">Belongs to the protein kinase superfamily. CAMK Ser/Thr protein kinase family. NIM1 subfamily.</text>
</comment>
<dbReference type="Pfam" id="PF00069">
    <property type="entry name" value="Pkinase"/>
    <property type="match status" value="1"/>
</dbReference>
<dbReference type="OMA" id="NSADYRP"/>
<dbReference type="GO" id="GO:0000226">
    <property type="term" value="P:microtubule cytoskeleton organization"/>
    <property type="evidence" value="ECO:0007669"/>
    <property type="project" value="TreeGrafter"/>
</dbReference>
<dbReference type="SUPFAM" id="SSF103243">
    <property type="entry name" value="KA1-like"/>
    <property type="match status" value="1"/>
</dbReference>
<feature type="compositionally biased region" description="Polar residues" evidence="11">
    <location>
        <begin position="536"/>
        <end position="550"/>
    </location>
</feature>
<feature type="binding site" evidence="10">
    <location>
        <position position="176"/>
    </location>
    <ligand>
        <name>ATP</name>
        <dbReference type="ChEBI" id="CHEBI:30616"/>
    </ligand>
</feature>
<dbReference type="PROSITE" id="PS50011">
    <property type="entry name" value="PROTEIN_KINASE_DOM"/>
    <property type="match status" value="1"/>
</dbReference>
<evidence type="ECO:0000256" key="7">
    <source>
        <dbReference type="ARBA" id="ARBA00022840"/>
    </source>
</evidence>
<dbReference type="PANTHER" id="PTHR24346">
    <property type="entry name" value="MAP/MICROTUBULE AFFINITY-REGULATING KINASE"/>
    <property type="match status" value="1"/>
</dbReference>
<feature type="compositionally biased region" description="Polar residues" evidence="11">
    <location>
        <begin position="55"/>
        <end position="65"/>
    </location>
</feature>
<feature type="compositionally biased region" description="Low complexity" evidence="11">
    <location>
        <begin position="592"/>
        <end position="604"/>
    </location>
</feature>
<accession>A0A163JMG0</accession>
<keyword evidence="3" id="KW-0723">Serine/threonine-protein kinase</keyword>
<dbReference type="GO" id="GO:0005737">
    <property type="term" value="C:cytoplasm"/>
    <property type="evidence" value="ECO:0007669"/>
    <property type="project" value="TreeGrafter"/>
</dbReference>
<evidence type="ECO:0000256" key="9">
    <source>
        <dbReference type="ARBA" id="ARBA00048679"/>
    </source>
</evidence>
<feature type="compositionally biased region" description="Low complexity" evidence="11">
    <location>
        <begin position="720"/>
        <end position="733"/>
    </location>
</feature>
<protein>
    <recommendedName>
        <fullName evidence="2">non-specific serine/threonine protein kinase</fullName>
        <ecNumber evidence="2">2.7.11.1</ecNumber>
    </recommendedName>
</protein>
<dbReference type="InterPro" id="IPR000719">
    <property type="entry name" value="Prot_kinase_dom"/>
</dbReference>
<feature type="region of interest" description="Disordered" evidence="11">
    <location>
        <begin position="536"/>
        <end position="613"/>
    </location>
</feature>
<dbReference type="OrthoDB" id="193931at2759"/>
<feature type="compositionally biased region" description="Basic and acidic residues" evidence="11">
    <location>
        <begin position="100"/>
        <end position="109"/>
    </location>
</feature>
<feature type="compositionally biased region" description="Polar residues" evidence="11">
    <location>
        <begin position="562"/>
        <end position="586"/>
    </location>
</feature>
<dbReference type="InterPro" id="IPR008271">
    <property type="entry name" value="Ser/Thr_kinase_AS"/>
</dbReference>
<dbReference type="PROSITE" id="PS50032">
    <property type="entry name" value="KA1"/>
    <property type="match status" value="1"/>
</dbReference>
<keyword evidence="5 10" id="KW-0547">Nucleotide-binding</keyword>
<feature type="compositionally biased region" description="Basic residues" evidence="11">
    <location>
        <begin position="808"/>
        <end position="817"/>
    </location>
</feature>
<evidence type="ECO:0000256" key="10">
    <source>
        <dbReference type="PROSITE-ProRule" id="PRU10141"/>
    </source>
</evidence>
<dbReference type="STRING" id="4829.A0A163JMG0"/>
<dbReference type="GO" id="GO:0004674">
    <property type="term" value="F:protein serine/threonine kinase activity"/>
    <property type="evidence" value="ECO:0007669"/>
    <property type="project" value="UniProtKB-KW"/>
</dbReference>
<dbReference type="InterPro" id="IPR001772">
    <property type="entry name" value="KA1_dom"/>
</dbReference>
<feature type="compositionally biased region" description="Polar residues" evidence="11">
    <location>
        <begin position="831"/>
        <end position="846"/>
    </location>
</feature>
<dbReference type="AlphaFoldDB" id="A0A163JMG0"/>
<evidence type="ECO:0000259" key="13">
    <source>
        <dbReference type="PROSITE" id="PS50032"/>
    </source>
</evidence>
<evidence type="ECO:0000313" key="14">
    <source>
        <dbReference type="EMBL" id="SAM00394.1"/>
    </source>
</evidence>
<feature type="domain" description="KA1" evidence="13">
    <location>
        <begin position="919"/>
        <end position="969"/>
    </location>
</feature>
<feature type="compositionally biased region" description="Low complexity" evidence="11">
    <location>
        <begin position="745"/>
        <end position="756"/>
    </location>
</feature>
<dbReference type="EMBL" id="LT553181">
    <property type="protein sequence ID" value="SAM00394.1"/>
    <property type="molecule type" value="Genomic_DNA"/>
</dbReference>
<dbReference type="SMART" id="SM00220">
    <property type="entry name" value="S_TKc"/>
    <property type="match status" value="1"/>
</dbReference>
<dbReference type="PANTHER" id="PTHR24346:SF82">
    <property type="entry name" value="KP78A-RELATED"/>
    <property type="match status" value="1"/>
</dbReference>
<feature type="compositionally biased region" description="Basic residues" evidence="11">
    <location>
        <begin position="128"/>
        <end position="138"/>
    </location>
</feature>
<comment type="catalytic activity">
    <reaction evidence="9">
        <text>L-seryl-[protein] + ATP = O-phospho-L-seryl-[protein] + ADP + H(+)</text>
        <dbReference type="Rhea" id="RHEA:17989"/>
        <dbReference type="Rhea" id="RHEA-COMP:9863"/>
        <dbReference type="Rhea" id="RHEA-COMP:11604"/>
        <dbReference type="ChEBI" id="CHEBI:15378"/>
        <dbReference type="ChEBI" id="CHEBI:29999"/>
        <dbReference type="ChEBI" id="CHEBI:30616"/>
        <dbReference type="ChEBI" id="CHEBI:83421"/>
        <dbReference type="ChEBI" id="CHEBI:456216"/>
        <dbReference type="EC" id="2.7.11.1"/>
    </reaction>
</comment>
<evidence type="ECO:0000259" key="12">
    <source>
        <dbReference type="PROSITE" id="PS50011"/>
    </source>
</evidence>
<evidence type="ECO:0000256" key="2">
    <source>
        <dbReference type="ARBA" id="ARBA00012513"/>
    </source>
</evidence>
<comment type="catalytic activity">
    <reaction evidence="8">
        <text>L-threonyl-[protein] + ATP = O-phospho-L-threonyl-[protein] + ADP + H(+)</text>
        <dbReference type="Rhea" id="RHEA:46608"/>
        <dbReference type="Rhea" id="RHEA-COMP:11060"/>
        <dbReference type="Rhea" id="RHEA-COMP:11605"/>
        <dbReference type="ChEBI" id="CHEBI:15378"/>
        <dbReference type="ChEBI" id="CHEBI:30013"/>
        <dbReference type="ChEBI" id="CHEBI:30616"/>
        <dbReference type="ChEBI" id="CHEBI:61977"/>
        <dbReference type="ChEBI" id="CHEBI:456216"/>
        <dbReference type="EC" id="2.7.11.1"/>
    </reaction>
</comment>
<feature type="region of interest" description="Disordered" evidence="11">
    <location>
        <begin position="689"/>
        <end position="846"/>
    </location>
</feature>
<gene>
    <name evidence="14" type="primary">ABSGL_06075.1 scaffold 7611</name>
</gene>
<feature type="compositionally biased region" description="Low complexity" evidence="11">
    <location>
        <begin position="477"/>
        <end position="486"/>
    </location>
</feature>
<dbReference type="Pfam" id="PF02149">
    <property type="entry name" value="KA1"/>
    <property type="match status" value="1"/>
</dbReference>
<organism evidence="14">
    <name type="scientific">Absidia glauca</name>
    <name type="common">Pin mould</name>
    <dbReference type="NCBI Taxonomy" id="4829"/>
    <lineage>
        <taxon>Eukaryota</taxon>
        <taxon>Fungi</taxon>
        <taxon>Fungi incertae sedis</taxon>
        <taxon>Mucoromycota</taxon>
        <taxon>Mucoromycotina</taxon>
        <taxon>Mucoromycetes</taxon>
        <taxon>Mucorales</taxon>
        <taxon>Cunninghamellaceae</taxon>
        <taxon>Absidia</taxon>
    </lineage>
</organism>
<feature type="region of interest" description="Disordered" evidence="11">
    <location>
        <begin position="1"/>
        <end position="138"/>
    </location>
</feature>
<dbReference type="GO" id="GO:0005524">
    <property type="term" value="F:ATP binding"/>
    <property type="evidence" value="ECO:0007669"/>
    <property type="project" value="UniProtKB-UniRule"/>
</dbReference>
<keyword evidence="7 10" id="KW-0067">ATP-binding</keyword>
<evidence type="ECO:0000256" key="4">
    <source>
        <dbReference type="ARBA" id="ARBA00022679"/>
    </source>
</evidence>
<dbReference type="PROSITE" id="PS00107">
    <property type="entry name" value="PROTEIN_KINASE_ATP"/>
    <property type="match status" value="1"/>
</dbReference>
<dbReference type="InterPro" id="IPR017441">
    <property type="entry name" value="Protein_kinase_ATP_BS"/>
</dbReference>
<name>A0A163JMG0_ABSGL</name>
<feature type="compositionally biased region" description="Pro residues" evidence="11">
    <location>
        <begin position="788"/>
        <end position="803"/>
    </location>
</feature>
<keyword evidence="6" id="KW-0418">Kinase</keyword>
<feature type="domain" description="Protein kinase" evidence="12">
    <location>
        <begin position="147"/>
        <end position="409"/>
    </location>
</feature>
<feature type="region of interest" description="Disordered" evidence="11">
    <location>
        <begin position="472"/>
        <end position="500"/>
    </location>
</feature>
<feature type="compositionally biased region" description="Polar residues" evidence="11">
    <location>
        <begin position="1"/>
        <end position="30"/>
    </location>
</feature>
<keyword evidence="15" id="KW-1185">Reference proteome</keyword>
<evidence type="ECO:0000256" key="8">
    <source>
        <dbReference type="ARBA" id="ARBA00047899"/>
    </source>
</evidence>
<dbReference type="SUPFAM" id="SSF56112">
    <property type="entry name" value="Protein kinase-like (PK-like)"/>
    <property type="match status" value="1"/>
</dbReference>
<dbReference type="Gene3D" id="1.10.510.10">
    <property type="entry name" value="Transferase(Phosphotransferase) domain 1"/>
    <property type="match status" value="1"/>
</dbReference>
<dbReference type="Proteomes" id="UP000078561">
    <property type="component" value="Unassembled WGS sequence"/>
</dbReference>
<sequence length="969" mass="108080">MNNQDDIPSSETPRNSIDSNSFHSNKNNHIVQGPDGNTILCDSPRSSHLPYYTGPDQSVTSTTKMAPSAPPAPSAASAPSAPSACVPDKQESSLQQDINEEQHNNETHHTNAPRSPRKPSPNSSKHPQVQKHRSVRRVKPLRVIGNYSLVSTLGSGSMGKVRLAINELNQDKLAVKIVPRVGMQERTANESDGAAAKKQREKDQHREIRTIREASIMLLLHHPYIVSLKEMVVLDPYYYMFMEYVDGGQLLDFIISHGKLKERLARRFARQIVSALVHRDLKIENILISRNGHIKIIDFGLSNLFSPRSHLSTFCGSLYFAAPELLNAKTYTGPEVDVWSFGVVLYVLVCGKVPFDDENMAALHDKIKRGVVDYPSHLSSECKNILSRMLVVNPSHRATTAEITVHPWMNKGHSEPVNNYLPERAPLTLPVDMDVVRGMTGFEFGTEEEIKQQLEEIIQSDEYQKAVATLRERQSYRHGSSRSTSLSRRHHSFCLPNDDPQSIPAAYHPLISIYYLVKEHMARGNQQAPNMENSAYLTTTQSNPGRSISPHSRFREEPDSPSPKSLDTPSQHLSTSSSLAMQQSTIIPMPEAAHAAPPSSSSSATQKESTMLSKGVAYGEKGKINIQVDGDGQITDIDPSQASEPYHGFGRLFNWNHHRRSGGGSETDEHDHNDPLNALQQLTQVVTRSSFEKRQHRQRRHTIDDKTTVNNISNLVPQASTSSNNGNGSTDGSELQHLQPPDRLTINTKTTNTNSNHNHDETSLSAGTKRLGRTFSKMLSRKSMPASAHPPPSAPPQLDNPPAEPHHHPQHFGHRFSKSSSLHSHMHEQSFPATIDNTPSQNQGTADEQVKPVFLKGLFSVSTTSTKHPSVIRADLIRVLERIGVKWRESKSRFECVHVPSIDMNRVTDTFSPPSQPSVTVPDLVVRFEIYIVKVPWLLGMHGLQFRRVSGDTWQYKNMCSRILAELKL</sequence>
<dbReference type="InterPro" id="IPR028375">
    <property type="entry name" value="KA1/Ssp2_C"/>
</dbReference>
<dbReference type="InParanoid" id="A0A163JMG0"/>
<reference evidence="14" key="1">
    <citation type="submission" date="2016-04" db="EMBL/GenBank/DDBJ databases">
        <authorList>
            <person name="Evans L.H."/>
            <person name="Alamgir A."/>
            <person name="Owens N."/>
            <person name="Weber N.D."/>
            <person name="Virtaneva K."/>
            <person name="Barbian K."/>
            <person name="Babar A."/>
            <person name="Rosenke K."/>
        </authorList>
    </citation>
    <scope>NUCLEOTIDE SEQUENCE [LARGE SCALE GENOMIC DNA]</scope>
    <source>
        <strain evidence="14">CBS 101.48</strain>
    </source>
</reference>
<dbReference type="EC" id="2.7.11.1" evidence="2"/>
<dbReference type="FunFam" id="1.10.510.10:FF:000571">
    <property type="entry name" value="Maternal embryonic leucine zipper kinase"/>
    <property type="match status" value="1"/>
</dbReference>
<dbReference type="Gene3D" id="3.30.310.80">
    <property type="entry name" value="Kinase associated domain 1, KA1"/>
    <property type="match status" value="1"/>
</dbReference>
<feature type="compositionally biased region" description="Low complexity" evidence="11">
    <location>
        <begin position="74"/>
        <end position="84"/>
    </location>
</feature>
<dbReference type="GO" id="GO:0035556">
    <property type="term" value="P:intracellular signal transduction"/>
    <property type="evidence" value="ECO:0007669"/>
    <property type="project" value="TreeGrafter"/>
</dbReference>
<evidence type="ECO:0000256" key="1">
    <source>
        <dbReference type="ARBA" id="ARBA00010791"/>
    </source>
</evidence>
<evidence type="ECO:0000256" key="3">
    <source>
        <dbReference type="ARBA" id="ARBA00022527"/>
    </source>
</evidence>
<feature type="compositionally biased region" description="Polar residues" evidence="11">
    <location>
        <begin position="708"/>
        <end position="719"/>
    </location>
</feature>
<evidence type="ECO:0000313" key="15">
    <source>
        <dbReference type="Proteomes" id="UP000078561"/>
    </source>
</evidence>